<proteinExistence type="inferred from homology"/>
<evidence type="ECO:0000313" key="8">
    <source>
        <dbReference type="Proteomes" id="UP001431209"/>
    </source>
</evidence>
<dbReference type="NCBIfam" id="TIGR00040">
    <property type="entry name" value="yfcE"/>
    <property type="match status" value="1"/>
</dbReference>
<dbReference type="Gene3D" id="3.60.21.10">
    <property type="match status" value="1"/>
</dbReference>
<keyword evidence="4" id="KW-0378">Hydrolase</keyword>
<evidence type="ECO:0000256" key="3">
    <source>
        <dbReference type="ARBA" id="ARBA00022723"/>
    </source>
</evidence>
<dbReference type="Proteomes" id="UP001431209">
    <property type="component" value="Unassembled WGS sequence"/>
</dbReference>
<comment type="caution">
    <text evidence="7">The sequence shown here is derived from an EMBL/GenBank/DDBJ whole genome shotgun (WGS) entry which is preliminary data.</text>
</comment>
<dbReference type="PROSITE" id="PS01269">
    <property type="entry name" value="UPF0025"/>
    <property type="match status" value="1"/>
</dbReference>
<dbReference type="GO" id="GO:0046872">
    <property type="term" value="F:metal ion binding"/>
    <property type="evidence" value="ECO:0007669"/>
    <property type="project" value="UniProtKB-KW"/>
</dbReference>
<dbReference type="EMBL" id="JAOPGA020001753">
    <property type="protein sequence ID" value="KAL0491092.1"/>
    <property type="molecule type" value="Genomic_DNA"/>
</dbReference>
<comment type="similarity">
    <text evidence="1 5">Belongs to the VPS29 family.</text>
</comment>
<name>A0AAW2ZQY9_9EUKA</name>
<dbReference type="PANTHER" id="PTHR11124">
    <property type="entry name" value="VACUOLAR SORTING PROTEIN VPS29"/>
    <property type="match status" value="1"/>
</dbReference>
<evidence type="ECO:0000259" key="6">
    <source>
        <dbReference type="Pfam" id="PF12850"/>
    </source>
</evidence>
<dbReference type="InterPro" id="IPR020935">
    <property type="entry name" value="PdiEstase_YfcE_CS"/>
</dbReference>
<dbReference type="SUPFAM" id="SSF56300">
    <property type="entry name" value="Metallo-dependent phosphatases"/>
    <property type="match status" value="1"/>
</dbReference>
<gene>
    <name evidence="7" type="ORF">AKO1_009732</name>
</gene>
<dbReference type="AlphaFoldDB" id="A0AAW2ZQY9"/>
<evidence type="ECO:0000256" key="1">
    <source>
        <dbReference type="ARBA" id="ARBA00005945"/>
    </source>
</evidence>
<dbReference type="InterPro" id="IPR029052">
    <property type="entry name" value="Metallo-depent_PP-like"/>
</dbReference>
<dbReference type="GO" id="GO:0016787">
    <property type="term" value="F:hydrolase activity"/>
    <property type="evidence" value="ECO:0007669"/>
    <property type="project" value="UniProtKB-KW"/>
</dbReference>
<dbReference type="InterPro" id="IPR000979">
    <property type="entry name" value="Phosphodiesterase_MJ0936/Vps29"/>
</dbReference>
<keyword evidence="3" id="KW-0479">Metal-binding</keyword>
<reference evidence="7 8" key="1">
    <citation type="submission" date="2024-03" db="EMBL/GenBank/DDBJ databases">
        <title>The Acrasis kona genome and developmental transcriptomes reveal deep origins of eukaryotic multicellular pathways.</title>
        <authorList>
            <person name="Sheikh S."/>
            <person name="Fu C.-J."/>
            <person name="Brown M.W."/>
            <person name="Baldauf S.L."/>
        </authorList>
    </citation>
    <scope>NUCLEOTIDE SEQUENCE [LARGE SCALE GENOMIC DNA]</scope>
    <source>
        <strain evidence="7 8">ATCC MYA-3509</strain>
    </source>
</reference>
<evidence type="ECO:0000256" key="2">
    <source>
        <dbReference type="ARBA" id="ARBA00017767"/>
    </source>
</evidence>
<evidence type="ECO:0000256" key="4">
    <source>
        <dbReference type="ARBA" id="ARBA00022801"/>
    </source>
</evidence>
<evidence type="ECO:0000256" key="5">
    <source>
        <dbReference type="RuleBase" id="RU362040"/>
    </source>
</evidence>
<feature type="domain" description="Calcineurin-like phosphoesterase" evidence="6">
    <location>
        <begin position="4"/>
        <end position="159"/>
    </location>
</feature>
<evidence type="ECO:0000313" key="7">
    <source>
        <dbReference type="EMBL" id="KAL0491092.1"/>
    </source>
</evidence>
<sequence>MVGKIVVLSDTHMPTRCKKLPPKLLDEIKQCNLIIHAGDWCNKEMYQLLREYAPVEGVCGNNDKEDIMDMFSNKKIIEFEGKKIGVAHGHQGEGVSSRASTEEKAVSMFVNDQVDVVIFGHSHIPVLRKEQDVWILNPGSATDKRKQKQFSFAVMHISESSIDIEIIKYDEKI</sequence>
<dbReference type="InterPro" id="IPR024654">
    <property type="entry name" value="Calcineurin-like_PHP_lpxH"/>
</dbReference>
<dbReference type="Pfam" id="PF12850">
    <property type="entry name" value="Metallophos_2"/>
    <property type="match status" value="1"/>
</dbReference>
<keyword evidence="8" id="KW-1185">Reference proteome</keyword>
<accession>A0AAW2ZQY9</accession>
<organism evidence="7 8">
    <name type="scientific">Acrasis kona</name>
    <dbReference type="NCBI Taxonomy" id="1008807"/>
    <lineage>
        <taxon>Eukaryota</taxon>
        <taxon>Discoba</taxon>
        <taxon>Heterolobosea</taxon>
        <taxon>Tetramitia</taxon>
        <taxon>Eutetramitia</taxon>
        <taxon>Acrasidae</taxon>
        <taxon>Acrasis</taxon>
    </lineage>
</organism>
<protein>
    <recommendedName>
        <fullName evidence="2 5">Vacuolar protein sorting-associated protein 29</fullName>
    </recommendedName>
</protein>